<evidence type="ECO:0000256" key="5">
    <source>
        <dbReference type="SAM" id="Phobius"/>
    </source>
</evidence>
<accession>A0AAN0RQ97</accession>
<dbReference type="KEGG" id="bcen:DM39_2019"/>
<protein>
    <submittedName>
        <fullName evidence="6">DoxX-like family protein</fullName>
    </submittedName>
</protein>
<feature type="transmembrane region" description="Helical" evidence="5">
    <location>
        <begin position="116"/>
        <end position="134"/>
    </location>
</feature>
<reference evidence="6 7" key="1">
    <citation type="submission" date="2014-05" db="EMBL/GenBank/DDBJ databases">
        <authorList>
            <person name="Bishop-Lilly K.A."/>
            <person name="Broomall S.M."/>
            <person name="Chain P.S."/>
            <person name="Chertkov O."/>
            <person name="Coyne S.R."/>
            <person name="Daligault H.E."/>
            <person name="Davenport K.W."/>
            <person name="Erkkila T."/>
            <person name="Frey K.G."/>
            <person name="Gibbons H.S."/>
            <person name="Gu W."/>
            <person name="Jaissle J."/>
            <person name="Johnson S.L."/>
            <person name="Koroleva G.I."/>
            <person name="Ladner J.T."/>
            <person name="Lo C.-C."/>
            <person name="Minogue T.D."/>
            <person name="Munk C."/>
            <person name="Palacios G.F."/>
            <person name="Redden C.L."/>
            <person name="Rosenzweig C.N."/>
            <person name="Scholz M.B."/>
            <person name="Teshima H."/>
            <person name="Xu Y."/>
        </authorList>
    </citation>
    <scope>NUCLEOTIDE SEQUENCE [LARGE SCALE GENOMIC DNA]</scope>
    <source>
        <strain evidence="6 7">DDS 22E-1</strain>
    </source>
</reference>
<comment type="subcellular location">
    <subcellularLocation>
        <location evidence="1">Membrane</location>
        <topology evidence="1">Multi-pass membrane protein</topology>
    </subcellularLocation>
</comment>
<dbReference type="Pfam" id="PF13564">
    <property type="entry name" value="DoxX_2"/>
    <property type="match status" value="1"/>
</dbReference>
<dbReference type="GO" id="GO:0016020">
    <property type="term" value="C:membrane"/>
    <property type="evidence" value="ECO:0007669"/>
    <property type="project" value="UniProtKB-SubCell"/>
</dbReference>
<dbReference type="EMBL" id="CP007783">
    <property type="protein sequence ID" value="AIO31950.1"/>
    <property type="molecule type" value="Genomic_DNA"/>
</dbReference>
<evidence type="ECO:0000256" key="2">
    <source>
        <dbReference type="ARBA" id="ARBA00022692"/>
    </source>
</evidence>
<keyword evidence="7" id="KW-1185">Reference proteome</keyword>
<name>A0AAN0RQ97_9BURK</name>
<keyword evidence="2 5" id="KW-0812">Transmembrane</keyword>
<keyword evidence="3 5" id="KW-1133">Transmembrane helix</keyword>
<feature type="transmembrane region" description="Helical" evidence="5">
    <location>
        <begin position="90"/>
        <end position="110"/>
    </location>
</feature>
<keyword evidence="4 5" id="KW-0472">Membrane</keyword>
<evidence type="ECO:0000256" key="4">
    <source>
        <dbReference type="ARBA" id="ARBA00023136"/>
    </source>
</evidence>
<sequence length="144" mass="15404">MTNTQASSLPASEAGRGWHITLWTIQIILAVLYAMSGVMNTFMSPSQLISTGMSHAAVLPYALLRFLGIAELAGVVGLLLPALSRIKPALTPLAALGFVVLQVLAMGYHITHGELFMLPVNLVLLALAALIWWGRTKKSPIASR</sequence>
<feature type="transmembrane region" description="Helical" evidence="5">
    <location>
        <begin position="20"/>
        <end position="42"/>
    </location>
</feature>
<evidence type="ECO:0000313" key="6">
    <source>
        <dbReference type="EMBL" id="AIO31950.1"/>
    </source>
</evidence>
<evidence type="ECO:0000313" key="7">
    <source>
        <dbReference type="Proteomes" id="UP000029413"/>
    </source>
</evidence>
<gene>
    <name evidence="6" type="ORF">DM39_2019</name>
</gene>
<dbReference type="Proteomes" id="UP000029413">
    <property type="component" value="Chromosome 1"/>
</dbReference>
<feature type="transmembrane region" description="Helical" evidence="5">
    <location>
        <begin position="62"/>
        <end position="83"/>
    </location>
</feature>
<evidence type="ECO:0000256" key="3">
    <source>
        <dbReference type="ARBA" id="ARBA00022989"/>
    </source>
</evidence>
<evidence type="ECO:0000256" key="1">
    <source>
        <dbReference type="ARBA" id="ARBA00004141"/>
    </source>
</evidence>
<proteinExistence type="predicted"/>
<dbReference type="InterPro" id="IPR032808">
    <property type="entry name" value="DoxX"/>
</dbReference>
<dbReference type="AlphaFoldDB" id="A0AAN0RQ97"/>
<organism evidence="6 7">
    <name type="scientific">Burkholderia cenocepacia</name>
    <dbReference type="NCBI Taxonomy" id="95486"/>
    <lineage>
        <taxon>Bacteria</taxon>
        <taxon>Pseudomonadati</taxon>
        <taxon>Pseudomonadota</taxon>
        <taxon>Betaproteobacteria</taxon>
        <taxon>Burkholderiales</taxon>
        <taxon>Burkholderiaceae</taxon>
        <taxon>Burkholderia</taxon>
        <taxon>Burkholderia cepacia complex</taxon>
    </lineage>
</organism>